<dbReference type="SUPFAM" id="SSF54523">
    <property type="entry name" value="Pili subunits"/>
    <property type="match status" value="1"/>
</dbReference>
<gene>
    <name evidence="2" type="ORF">PYK22_00349</name>
</gene>
<dbReference type="AlphaFoldDB" id="A0A0B6WTJ1"/>
<protein>
    <recommendedName>
        <fullName evidence="4">Type II secretory pathway, pseudopilin PulG</fullName>
    </recommendedName>
</protein>
<feature type="transmembrane region" description="Helical" evidence="1">
    <location>
        <begin position="16"/>
        <end position="37"/>
    </location>
</feature>
<name>A0A0B6WTJ1_9BACT</name>
<keyword evidence="1" id="KW-1133">Transmembrane helix</keyword>
<proteinExistence type="predicted"/>
<dbReference type="STRING" id="454194.PYK22_00349"/>
<evidence type="ECO:0000313" key="3">
    <source>
        <dbReference type="Proteomes" id="UP000031518"/>
    </source>
</evidence>
<evidence type="ECO:0008006" key="4">
    <source>
        <dbReference type="Google" id="ProtNLM"/>
    </source>
</evidence>
<dbReference type="Proteomes" id="UP000031518">
    <property type="component" value="Unassembled WGS sequence"/>
</dbReference>
<evidence type="ECO:0000256" key="1">
    <source>
        <dbReference type="SAM" id="Phobius"/>
    </source>
</evidence>
<accession>A0A0B6WTJ1</accession>
<evidence type="ECO:0000313" key="2">
    <source>
        <dbReference type="EMBL" id="CDM64356.1"/>
    </source>
</evidence>
<dbReference type="InterPro" id="IPR045584">
    <property type="entry name" value="Pilin-like"/>
</dbReference>
<keyword evidence="1" id="KW-0472">Membrane</keyword>
<dbReference type="EMBL" id="CBXV010000002">
    <property type="protein sequence ID" value="CDM64356.1"/>
    <property type="molecule type" value="Genomic_DNA"/>
</dbReference>
<keyword evidence="1" id="KW-0812">Transmembrane</keyword>
<sequence>MRRRDGDSSRDHPERGYALVGLLALATIIAIAITVAAPNLQQQKQRELEEEAIFRGEQVAEAIRLYYIAYRRLPTSLEQLLDGIPRGTKKVQILRPSATIDPLTGKPWRLVTINDPALAAFRDSLMHYNGGLLPPTRDPRLRPLASQVITLLNAANSDATQTDGDEATGAAKVTIPRTSPDIRTSDDEATGPFIGIASRSQRSSIITYYGIDRHDRWIFTPLFR</sequence>
<reference evidence="2 3" key="1">
    <citation type="submission" date="2013-12" db="EMBL/GenBank/DDBJ databases">
        <authorList>
            <person name="Stott M."/>
        </authorList>
    </citation>
    <scope>NUCLEOTIDE SEQUENCE [LARGE SCALE GENOMIC DNA]</scope>
    <source>
        <strain evidence="2 3">K22</strain>
    </source>
</reference>
<keyword evidence="3" id="KW-1185">Reference proteome</keyword>
<reference evidence="2 3" key="2">
    <citation type="submission" date="2015-01" db="EMBL/GenBank/DDBJ databases">
        <title>Complete genome sequence of Pyrinomonas methylaliphatogenes type strain K22T.</title>
        <authorList>
            <person name="Lee K.C.Y."/>
            <person name="Power J.F."/>
            <person name="Dunfield P.F."/>
            <person name="Morgan X.C."/>
            <person name="Huttenhower C."/>
            <person name="Stott M.B."/>
        </authorList>
    </citation>
    <scope>NUCLEOTIDE SEQUENCE [LARGE SCALE GENOMIC DNA]</scope>
    <source>
        <strain evidence="2 3">K22</strain>
    </source>
</reference>
<organism evidence="2 3">
    <name type="scientific">Pyrinomonas methylaliphatogenes</name>
    <dbReference type="NCBI Taxonomy" id="454194"/>
    <lineage>
        <taxon>Bacteria</taxon>
        <taxon>Pseudomonadati</taxon>
        <taxon>Acidobacteriota</taxon>
        <taxon>Blastocatellia</taxon>
        <taxon>Blastocatellales</taxon>
        <taxon>Pyrinomonadaceae</taxon>
        <taxon>Pyrinomonas</taxon>
    </lineage>
</organism>